<reference evidence="2 3" key="1">
    <citation type="journal article" date="2013" name="BMC Genomics">
        <title>Comparative genomics of parasitic silkworm microsporidia reveal an association between genome expansion and host adaptation.</title>
        <authorList>
            <person name="Pan G."/>
            <person name="Xu J."/>
            <person name="Li T."/>
            <person name="Xia Q."/>
            <person name="Liu S.L."/>
            <person name="Zhang G."/>
            <person name="Li S."/>
            <person name="Li C."/>
            <person name="Liu H."/>
            <person name="Yang L."/>
            <person name="Liu T."/>
            <person name="Zhang X."/>
            <person name="Wu Z."/>
            <person name="Fan W."/>
            <person name="Dang X."/>
            <person name="Xiang H."/>
            <person name="Tao M."/>
            <person name="Li Y."/>
            <person name="Hu J."/>
            <person name="Li Z."/>
            <person name="Lin L."/>
            <person name="Luo J."/>
            <person name="Geng L."/>
            <person name="Wang L."/>
            <person name="Long M."/>
            <person name="Wan Y."/>
            <person name="He N."/>
            <person name="Zhang Z."/>
            <person name="Lu C."/>
            <person name="Keeling P.J."/>
            <person name="Wang J."/>
            <person name="Xiang Z."/>
            <person name="Zhou Z."/>
        </authorList>
    </citation>
    <scope>NUCLEOTIDE SEQUENCE [LARGE SCALE GENOMIC DNA]</scope>
    <source>
        <strain evidence="3">CQ1 / CVCC 102059</strain>
    </source>
</reference>
<gene>
    <name evidence="2" type="ORF">NBO_10g0078</name>
</gene>
<keyword evidence="3" id="KW-1185">Reference proteome</keyword>
<proteinExistence type="predicted"/>
<dbReference type="AlphaFoldDB" id="R0MQC5"/>
<organism evidence="2 3">
    <name type="scientific">Nosema bombycis (strain CQ1 / CVCC 102059)</name>
    <name type="common">Microsporidian parasite</name>
    <name type="synonym">Pebrine of silkworm</name>
    <dbReference type="NCBI Taxonomy" id="578461"/>
    <lineage>
        <taxon>Eukaryota</taxon>
        <taxon>Fungi</taxon>
        <taxon>Fungi incertae sedis</taxon>
        <taxon>Microsporidia</taxon>
        <taxon>Nosematidae</taxon>
        <taxon>Nosema</taxon>
    </lineage>
</organism>
<feature type="transmembrane region" description="Helical" evidence="1">
    <location>
        <begin position="133"/>
        <end position="158"/>
    </location>
</feature>
<accession>R0MQC5</accession>
<keyword evidence="1" id="KW-0472">Membrane</keyword>
<sequence>MSFNNIFNINKVDDENLLHDTNKPKEKFAKLNETSLNSYNYVNDNFLKFEPQSLLKEDENILGEDIIKLPINDVQKQTAHITKDKRDSLNLSLDEHPSAYHYDVRTNFTTIKLENNTFIFSNNKTTRFSNRDFFHVAVYTFLSVLVFYLFIICIMRTMKLFRKNRSRRNENLNFEMVDLTEHEK</sequence>
<dbReference type="EMBL" id="KB908918">
    <property type="protein sequence ID" value="EOB15088.1"/>
    <property type="molecule type" value="Genomic_DNA"/>
</dbReference>
<dbReference type="Proteomes" id="UP000016927">
    <property type="component" value="Unassembled WGS sequence"/>
</dbReference>
<evidence type="ECO:0000256" key="1">
    <source>
        <dbReference type="SAM" id="Phobius"/>
    </source>
</evidence>
<evidence type="ECO:0000313" key="2">
    <source>
        <dbReference type="EMBL" id="EOB15088.1"/>
    </source>
</evidence>
<keyword evidence="1" id="KW-1133">Transmembrane helix</keyword>
<keyword evidence="1" id="KW-0812">Transmembrane</keyword>
<name>R0MQC5_NOSB1</name>
<dbReference type="VEuPathDB" id="MicrosporidiaDB:NBO_10g0078"/>
<dbReference type="HOGENOM" id="CLU_1468595_0_0_1"/>
<protein>
    <submittedName>
        <fullName evidence="2">Uncharacterized protein</fullName>
    </submittedName>
</protein>
<evidence type="ECO:0000313" key="3">
    <source>
        <dbReference type="Proteomes" id="UP000016927"/>
    </source>
</evidence>